<reference evidence="1" key="2">
    <citation type="submission" date="2021-09" db="EMBL/GenBank/DDBJ databases">
        <authorList>
            <person name="Jia N."/>
            <person name="Wang J."/>
            <person name="Shi W."/>
            <person name="Du L."/>
            <person name="Sun Y."/>
            <person name="Zhan W."/>
            <person name="Jiang J."/>
            <person name="Wang Q."/>
            <person name="Zhang B."/>
            <person name="Ji P."/>
            <person name="Sakyi L.B."/>
            <person name="Cui X."/>
            <person name="Yuan T."/>
            <person name="Jiang B."/>
            <person name="Yang W."/>
            <person name="Lam T.T.-Y."/>
            <person name="Chang Q."/>
            <person name="Ding S."/>
            <person name="Wang X."/>
            <person name="Zhu J."/>
            <person name="Ruan X."/>
            <person name="Zhao L."/>
            <person name="Wei J."/>
            <person name="Que T."/>
            <person name="Du C."/>
            <person name="Cheng J."/>
            <person name="Dai P."/>
            <person name="Han X."/>
            <person name="Huang E."/>
            <person name="Gao Y."/>
            <person name="Liu J."/>
            <person name="Shao H."/>
            <person name="Ye R."/>
            <person name="Li L."/>
            <person name="Wei W."/>
            <person name="Wang X."/>
            <person name="Wang C."/>
            <person name="Huo Q."/>
            <person name="Li W."/>
            <person name="Guo W."/>
            <person name="Chen H."/>
            <person name="Chen S."/>
            <person name="Zhou L."/>
            <person name="Zhou L."/>
            <person name="Ni X."/>
            <person name="Tian J."/>
            <person name="Zhou Y."/>
            <person name="Sheng Y."/>
            <person name="Liu T."/>
            <person name="Pan Y."/>
            <person name="Xia L."/>
            <person name="Li J."/>
            <person name="Zhao F."/>
            <person name="Cao W."/>
        </authorList>
    </citation>
    <scope>NUCLEOTIDE SEQUENCE</scope>
    <source>
        <strain evidence="1">Rmic-2018</strain>
        <tissue evidence="1">Larvae</tissue>
    </source>
</reference>
<accession>A0A9J6ETS6</accession>
<dbReference type="EMBL" id="JABSTU010000002">
    <property type="protein sequence ID" value="KAH8037488.1"/>
    <property type="molecule type" value="Genomic_DNA"/>
</dbReference>
<name>A0A9J6ETS6_RHIMP</name>
<evidence type="ECO:0000313" key="1">
    <source>
        <dbReference type="EMBL" id="KAH8037488.1"/>
    </source>
</evidence>
<dbReference type="Proteomes" id="UP000821866">
    <property type="component" value="Chromosome 10"/>
</dbReference>
<evidence type="ECO:0000313" key="2">
    <source>
        <dbReference type="Proteomes" id="UP000821866"/>
    </source>
</evidence>
<dbReference type="AlphaFoldDB" id="A0A9J6ETS6"/>
<protein>
    <submittedName>
        <fullName evidence="1">Uncharacterized protein</fullName>
    </submittedName>
</protein>
<proteinExistence type="predicted"/>
<reference evidence="1" key="1">
    <citation type="journal article" date="2020" name="Cell">
        <title>Large-Scale Comparative Analyses of Tick Genomes Elucidate Their Genetic Diversity and Vector Capacities.</title>
        <authorList>
            <consortium name="Tick Genome and Microbiome Consortium (TIGMIC)"/>
            <person name="Jia N."/>
            <person name="Wang J."/>
            <person name="Shi W."/>
            <person name="Du L."/>
            <person name="Sun Y."/>
            <person name="Zhan W."/>
            <person name="Jiang J.F."/>
            <person name="Wang Q."/>
            <person name="Zhang B."/>
            <person name="Ji P."/>
            <person name="Bell-Sakyi L."/>
            <person name="Cui X.M."/>
            <person name="Yuan T.T."/>
            <person name="Jiang B.G."/>
            <person name="Yang W.F."/>
            <person name="Lam T.T."/>
            <person name="Chang Q.C."/>
            <person name="Ding S.J."/>
            <person name="Wang X.J."/>
            <person name="Zhu J.G."/>
            <person name="Ruan X.D."/>
            <person name="Zhao L."/>
            <person name="Wei J.T."/>
            <person name="Ye R.Z."/>
            <person name="Que T.C."/>
            <person name="Du C.H."/>
            <person name="Zhou Y.H."/>
            <person name="Cheng J.X."/>
            <person name="Dai P.F."/>
            <person name="Guo W.B."/>
            <person name="Han X.H."/>
            <person name="Huang E.J."/>
            <person name="Li L.F."/>
            <person name="Wei W."/>
            <person name="Gao Y.C."/>
            <person name="Liu J.Z."/>
            <person name="Shao H.Z."/>
            <person name="Wang X."/>
            <person name="Wang C.C."/>
            <person name="Yang T.C."/>
            <person name="Huo Q.B."/>
            <person name="Li W."/>
            <person name="Chen H.Y."/>
            <person name="Chen S.E."/>
            <person name="Zhou L.G."/>
            <person name="Ni X.B."/>
            <person name="Tian J.H."/>
            <person name="Sheng Y."/>
            <person name="Liu T."/>
            <person name="Pan Y.S."/>
            <person name="Xia L.Y."/>
            <person name="Li J."/>
            <person name="Zhao F."/>
            <person name="Cao W.C."/>
        </authorList>
    </citation>
    <scope>NUCLEOTIDE SEQUENCE</scope>
    <source>
        <strain evidence="1">Rmic-2018</strain>
    </source>
</reference>
<organism evidence="1 2">
    <name type="scientific">Rhipicephalus microplus</name>
    <name type="common">Cattle tick</name>
    <name type="synonym">Boophilus microplus</name>
    <dbReference type="NCBI Taxonomy" id="6941"/>
    <lineage>
        <taxon>Eukaryota</taxon>
        <taxon>Metazoa</taxon>
        <taxon>Ecdysozoa</taxon>
        <taxon>Arthropoda</taxon>
        <taxon>Chelicerata</taxon>
        <taxon>Arachnida</taxon>
        <taxon>Acari</taxon>
        <taxon>Parasitiformes</taxon>
        <taxon>Ixodida</taxon>
        <taxon>Ixodoidea</taxon>
        <taxon>Ixodidae</taxon>
        <taxon>Rhipicephalinae</taxon>
        <taxon>Rhipicephalus</taxon>
        <taxon>Boophilus</taxon>
    </lineage>
</organism>
<sequence length="141" mass="16443">MMFALVRFVEEKTDKRYVIPVADIKYFEPQNDLDFDNMMPYDAVHHKPMQKKSTTTRKERKRGKLYEYMLNFCDAGVVADCYEYLPCKSDRDLERDDVHLLDPEDWEVWPRGDVQDKDLEPGAALVRNSDLPHSAGLVVGV</sequence>
<comment type="caution">
    <text evidence="1">The sequence shown here is derived from an EMBL/GenBank/DDBJ whole genome shotgun (WGS) entry which is preliminary data.</text>
</comment>
<keyword evidence="2" id="KW-1185">Reference proteome</keyword>
<gene>
    <name evidence="1" type="ORF">HPB51_011637</name>
</gene>